<dbReference type="OrthoDB" id="219532at2"/>
<evidence type="ECO:0000313" key="1">
    <source>
        <dbReference type="EMBL" id="EEF59613.1"/>
    </source>
</evidence>
<dbReference type="RefSeq" id="WP_007416286.1">
    <property type="nucleotide sequence ID" value="NZ_ABOX02000025.1"/>
</dbReference>
<dbReference type="EMBL" id="ABOX02000025">
    <property type="protein sequence ID" value="EEF59613.1"/>
    <property type="molecule type" value="Genomic_DNA"/>
</dbReference>
<name>B9XKE3_PEDPL</name>
<keyword evidence="2" id="KW-1185">Reference proteome</keyword>
<protein>
    <submittedName>
        <fullName evidence="1">Uncharacterized protein</fullName>
    </submittedName>
</protein>
<organism evidence="1 2">
    <name type="scientific">Pedosphaera parvula (strain Ellin514)</name>
    <dbReference type="NCBI Taxonomy" id="320771"/>
    <lineage>
        <taxon>Bacteria</taxon>
        <taxon>Pseudomonadati</taxon>
        <taxon>Verrucomicrobiota</taxon>
        <taxon>Pedosphaerae</taxon>
        <taxon>Pedosphaerales</taxon>
        <taxon>Pedosphaeraceae</taxon>
        <taxon>Pedosphaera</taxon>
    </lineage>
</organism>
<accession>B9XKE3</accession>
<gene>
    <name evidence="1" type="ORF">Cflav_PD2602</name>
</gene>
<dbReference type="Proteomes" id="UP000003688">
    <property type="component" value="Unassembled WGS sequence"/>
</dbReference>
<sequence length="932" mass="103699" precursor="true">MKLNRLSFVCVIISISLVKSALAEDAYYRMRWSEIQFTEGELPKNVPFSISYQAWNQSEAMEPYATLDGQGEVFLAGYETLNRWTKPSEIYNQGFLNVCGPKDQLISGHLYLPKPDQRGMVSLAFKVTPSATTSEARQEFLKAKQSHYHRLLQRDVPGAAWFRHQQLEASKALKVSPDATSVRPTRFNRRSDFEPDDTYALFTGGRAISENLQLDRLLIETKPGELAVDLTNITGITVQEMDWKPLIKDVKIECDPLAASIPADQHALFFPSFTAMTQVMDEADAHGTPLLQMFESRSIDTDSRGRYEKQLCLGLNELSRRFGPQVIRSIAFTGSDPYLRTGTDIGIVFEATQPEMLKTFLLARQGAVVQGDIKPVRGEILEASYSGVVSPDRSICSYVASVGNVVFVSNSQYQLGRLIETTKGKRASLGSQDEYLFFRNRYPRGDKKESAFLVLSDATIRRWCSPQWRIATARRTRALAGMTEAQATSLDALVKGTVKPGKVETSLTTADSEGLTVNSQGVLSSTYGTLSFQTPIAEMPMTRVTQAEADAYKRWRDTYQQNWSQYFDPIAVRLSVSPERIGAEVTVMPLITRSDYAELVRLSSGASIPPGAGDPHSGTLAHLVMALNPQSEPVVRASSFVGTMAPNIKANPLGWLGHAVSLYADEDPFWEELAQSEKPEDFLEHEYHQLPVALHCDVKNPLGLAAFLTALHAYADQSAPGMTLWENREYNGQTYVKITPSKSMREENELDKLAVYYAVTPKSLVLTLNESVLKRAVDRQAARSSTNAVATASEAAIAPWLGTNLCLQVQQHFLKTLEGAAREEYQIKMQNLAWSNLPILNEWKHRFPNEDPVKLHEQFWQTKLICPAGGSYVWNEKWQTMESTVYGHPGEPKRGPSEIGPFAAITSANLGLSFETNGLSAKAVLNRTTGKR</sequence>
<comment type="caution">
    <text evidence="1">The sequence shown here is derived from an EMBL/GenBank/DDBJ whole genome shotgun (WGS) entry which is preliminary data.</text>
</comment>
<evidence type="ECO:0000313" key="2">
    <source>
        <dbReference type="Proteomes" id="UP000003688"/>
    </source>
</evidence>
<proteinExistence type="predicted"/>
<reference evidence="1 2" key="1">
    <citation type="journal article" date="2011" name="J. Bacteriol.">
        <title>Genome sequence of 'Pedosphaera parvula' Ellin514, an aerobic Verrucomicrobial isolate from pasture soil.</title>
        <authorList>
            <person name="Kant R."/>
            <person name="van Passel M.W."/>
            <person name="Sangwan P."/>
            <person name="Palva A."/>
            <person name="Lucas S."/>
            <person name="Copeland A."/>
            <person name="Lapidus A."/>
            <person name="Glavina Del Rio T."/>
            <person name="Dalin E."/>
            <person name="Tice H."/>
            <person name="Bruce D."/>
            <person name="Goodwin L."/>
            <person name="Pitluck S."/>
            <person name="Chertkov O."/>
            <person name="Larimer F.W."/>
            <person name="Land M.L."/>
            <person name="Hauser L."/>
            <person name="Brettin T.S."/>
            <person name="Detter J.C."/>
            <person name="Han S."/>
            <person name="de Vos W.M."/>
            <person name="Janssen P.H."/>
            <person name="Smidt H."/>
        </authorList>
    </citation>
    <scope>NUCLEOTIDE SEQUENCE [LARGE SCALE GENOMIC DNA]</scope>
    <source>
        <strain evidence="1 2">Ellin514</strain>
    </source>
</reference>
<dbReference type="AlphaFoldDB" id="B9XKE3"/>
<dbReference type="STRING" id="320771.Cflav_PD2602"/>